<dbReference type="InterPro" id="IPR023187">
    <property type="entry name" value="Tscrpt_reg_MarR-type_CS"/>
</dbReference>
<dbReference type="InterPro" id="IPR036388">
    <property type="entry name" value="WH-like_DNA-bd_sf"/>
</dbReference>
<evidence type="ECO:0000313" key="5">
    <source>
        <dbReference type="EMBL" id="GIG41985.1"/>
    </source>
</evidence>
<keyword evidence="2" id="KW-0238">DNA-binding</keyword>
<dbReference type="GO" id="GO:0003677">
    <property type="term" value="F:DNA binding"/>
    <property type="evidence" value="ECO:0007669"/>
    <property type="project" value="UniProtKB-KW"/>
</dbReference>
<dbReference type="PROSITE" id="PS01117">
    <property type="entry name" value="HTH_MARR_1"/>
    <property type="match status" value="1"/>
</dbReference>
<dbReference type="CDD" id="cd00090">
    <property type="entry name" value="HTH_ARSR"/>
    <property type="match status" value="1"/>
</dbReference>
<dbReference type="SUPFAM" id="SSF46785">
    <property type="entry name" value="Winged helix' DNA-binding domain"/>
    <property type="match status" value="1"/>
</dbReference>
<dbReference type="AlphaFoldDB" id="A0A919PC16"/>
<evidence type="ECO:0000256" key="2">
    <source>
        <dbReference type="ARBA" id="ARBA00023125"/>
    </source>
</evidence>
<evidence type="ECO:0000259" key="4">
    <source>
        <dbReference type="PROSITE" id="PS50995"/>
    </source>
</evidence>
<keyword evidence="3" id="KW-0804">Transcription</keyword>
<proteinExistence type="predicted"/>
<dbReference type="Gene3D" id="1.10.10.10">
    <property type="entry name" value="Winged helix-like DNA-binding domain superfamily/Winged helix DNA-binding domain"/>
    <property type="match status" value="1"/>
</dbReference>
<name>A0A919PC16_9ACTN</name>
<reference evidence="5" key="1">
    <citation type="submission" date="2021-01" db="EMBL/GenBank/DDBJ databases">
        <title>Whole genome shotgun sequence of Dactylosporangium siamense NBRC 106093.</title>
        <authorList>
            <person name="Komaki H."/>
            <person name="Tamura T."/>
        </authorList>
    </citation>
    <scope>NUCLEOTIDE SEQUENCE</scope>
    <source>
        <strain evidence="5">NBRC 106093</strain>
    </source>
</reference>
<evidence type="ECO:0000256" key="1">
    <source>
        <dbReference type="ARBA" id="ARBA00023015"/>
    </source>
</evidence>
<protein>
    <submittedName>
        <fullName evidence="5">MarR family transcriptional regulator</fullName>
    </submittedName>
</protein>
<dbReference type="Proteomes" id="UP000660611">
    <property type="component" value="Unassembled WGS sequence"/>
</dbReference>
<dbReference type="PROSITE" id="PS50995">
    <property type="entry name" value="HTH_MARR_2"/>
    <property type="match status" value="1"/>
</dbReference>
<dbReference type="PROSITE" id="PS00519">
    <property type="entry name" value="HTH_ASNC_1"/>
    <property type="match status" value="1"/>
</dbReference>
<gene>
    <name evidence="5" type="ORF">Dsi01nite_000260</name>
</gene>
<keyword evidence="1" id="KW-0805">Transcription regulation</keyword>
<keyword evidence="6" id="KW-1185">Reference proteome</keyword>
<dbReference type="InterPro" id="IPR000835">
    <property type="entry name" value="HTH_MarR-typ"/>
</dbReference>
<dbReference type="InterPro" id="IPR011991">
    <property type="entry name" value="ArsR-like_HTH"/>
</dbReference>
<evidence type="ECO:0000313" key="6">
    <source>
        <dbReference type="Proteomes" id="UP000660611"/>
    </source>
</evidence>
<dbReference type="InterPro" id="IPR036390">
    <property type="entry name" value="WH_DNA-bd_sf"/>
</dbReference>
<dbReference type="Pfam" id="PF12802">
    <property type="entry name" value="MarR_2"/>
    <property type="match status" value="1"/>
</dbReference>
<dbReference type="SMART" id="SM00347">
    <property type="entry name" value="HTH_MARR"/>
    <property type="match status" value="1"/>
</dbReference>
<organism evidence="5 6">
    <name type="scientific">Dactylosporangium siamense</name>
    <dbReference type="NCBI Taxonomy" id="685454"/>
    <lineage>
        <taxon>Bacteria</taxon>
        <taxon>Bacillati</taxon>
        <taxon>Actinomycetota</taxon>
        <taxon>Actinomycetes</taxon>
        <taxon>Micromonosporales</taxon>
        <taxon>Micromonosporaceae</taxon>
        <taxon>Dactylosporangium</taxon>
    </lineage>
</organism>
<evidence type="ECO:0000256" key="3">
    <source>
        <dbReference type="ARBA" id="ARBA00023163"/>
    </source>
</evidence>
<dbReference type="PANTHER" id="PTHR42756:SF1">
    <property type="entry name" value="TRANSCRIPTIONAL REPRESSOR OF EMRAB OPERON"/>
    <property type="match status" value="1"/>
</dbReference>
<dbReference type="PRINTS" id="PR00598">
    <property type="entry name" value="HTHMARR"/>
</dbReference>
<dbReference type="InterPro" id="IPR019885">
    <property type="entry name" value="Tscrpt_reg_HTH_AsnC-type_CS"/>
</dbReference>
<dbReference type="RefSeq" id="WP_203843878.1">
    <property type="nucleotide sequence ID" value="NZ_BAAAVW010000003.1"/>
</dbReference>
<dbReference type="GO" id="GO:0003700">
    <property type="term" value="F:DNA-binding transcription factor activity"/>
    <property type="evidence" value="ECO:0007669"/>
    <property type="project" value="InterPro"/>
</dbReference>
<dbReference type="EMBL" id="BONQ01000002">
    <property type="protein sequence ID" value="GIG41985.1"/>
    <property type="molecule type" value="Genomic_DNA"/>
</dbReference>
<sequence>MKDDVEQHIGIWGRELPWLDPVKEAIFMRLSILARHTQQLRRDTLAEDGLPHWQYKILMKLRRLGPPYAASPSELADALGLTRGALSARLAPMEEAGLITRAGDTTDRRRVHVRLTEAGSAAFEQQAGREDHGEAALLEALTADERLVLADLLHRLVLAAEER</sequence>
<accession>A0A919PC16</accession>
<feature type="domain" description="HTH marR-type" evidence="4">
    <location>
        <begin position="23"/>
        <end position="158"/>
    </location>
</feature>
<dbReference type="PANTHER" id="PTHR42756">
    <property type="entry name" value="TRANSCRIPTIONAL REGULATOR, MARR"/>
    <property type="match status" value="1"/>
</dbReference>
<comment type="caution">
    <text evidence="5">The sequence shown here is derived from an EMBL/GenBank/DDBJ whole genome shotgun (WGS) entry which is preliminary data.</text>
</comment>